<dbReference type="InterPro" id="IPR011033">
    <property type="entry name" value="PRC_barrel-like_sf"/>
</dbReference>
<dbReference type="GO" id="GO:0043022">
    <property type="term" value="F:ribosome binding"/>
    <property type="evidence" value="ECO:0007669"/>
    <property type="project" value="InterPro"/>
</dbReference>
<organism evidence="7 8">
    <name type="scientific">Armatimonas rosea</name>
    <dbReference type="NCBI Taxonomy" id="685828"/>
    <lineage>
        <taxon>Bacteria</taxon>
        <taxon>Bacillati</taxon>
        <taxon>Armatimonadota</taxon>
        <taxon>Armatimonadia</taxon>
        <taxon>Armatimonadales</taxon>
        <taxon>Armatimonadaceae</taxon>
        <taxon>Armatimonas</taxon>
    </lineage>
</organism>
<dbReference type="Gene3D" id="2.30.30.240">
    <property type="entry name" value="PRC-barrel domain"/>
    <property type="match status" value="1"/>
</dbReference>
<dbReference type="Proteomes" id="UP000520814">
    <property type="component" value="Unassembled WGS sequence"/>
</dbReference>
<dbReference type="InterPro" id="IPR009000">
    <property type="entry name" value="Transl_B-barrel_sf"/>
</dbReference>
<evidence type="ECO:0000259" key="5">
    <source>
        <dbReference type="Pfam" id="PF01782"/>
    </source>
</evidence>
<dbReference type="PANTHER" id="PTHR33692:SF1">
    <property type="entry name" value="RIBOSOME MATURATION FACTOR RIMM"/>
    <property type="match status" value="1"/>
</dbReference>
<dbReference type="NCBIfam" id="TIGR02273">
    <property type="entry name" value="16S_RimM"/>
    <property type="match status" value="1"/>
</dbReference>
<dbReference type="GO" id="GO:0006364">
    <property type="term" value="P:rRNA processing"/>
    <property type="evidence" value="ECO:0007669"/>
    <property type="project" value="UniProtKB-KW"/>
</dbReference>
<keyword evidence="2" id="KW-0690">Ribosome biogenesis</keyword>
<reference evidence="7 8" key="1">
    <citation type="submission" date="2020-08" db="EMBL/GenBank/DDBJ databases">
        <title>Genomic Encyclopedia of Type Strains, Phase IV (KMG-IV): sequencing the most valuable type-strain genomes for metagenomic binning, comparative biology and taxonomic classification.</title>
        <authorList>
            <person name="Goeker M."/>
        </authorList>
    </citation>
    <scope>NUCLEOTIDE SEQUENCE [LARGE SCALE GENOMIC DNA]</scope>
    <source>
        <strain evidence="7 8">DSM 23562</strain>
    </source>
</reference>
<keyword evidence="1" id="KW-0963">Cytoplasm</keyword>
<evidence type="ECO:0000256" key="1">
    <source>
        <dbReference type="ARBA" id="ARBA00022490"/>
    </source>
</evidence>
<feature type="domain" description="RimM N-terminal" evidence="5">
    <location>
        <begin position="2"/>
        <end position="66"/>
    </location>
</feature>
<accession>A0A7W9SNF3</accession>
<dbReference type="PANTHER" id="PTHR33692">
    <property type="entry name" value="RIBOSOME MATURATION FACTOR RIMM"/>
    <property type="match status" value="1"/>
</dbReference>
<evidence type="ECO:0000259" key="6">
    <source>
        <dbReference type="Pfam" id="PF05239"/>
    </source>
</evidence>
<dbReference type="Pfam" id="PF05239">
    <property type="entry name" value="PRC"/>
    <property type="match status" value="1"/>
</dbReference>
<sequence length="144" mass="15755">MKGEVKLLPYLDEPTSLVGKTFLLHGQPSRIESIRLHQGTVLVHFEGKDRTAAESLRGIQLFLPKSELPSLPEGAYYDWQLKGLAVVTESGKDLGVLETILYNPAANDVYETSLALIPAHAQFVLSVDLEAGRMVVSDDPGLLK</sequence>
<keyword evidence="4" id="KW-0143">Chaperone</keyword>
<evidence type="ECO:0000313" key="7">
    <source>
        <dbReference type="EMBL" id="MBB6049094.1"/>
    </source>
</evidence>
<name>A0A7W9SNF3_ARMRO</name>
<dbReference type="Gene3D" id="2.40.30.60">
    <property type="entry name" value="RimM"/>
    <property type="match status" value="1"/>
</dbReference>
<dbReference type="InterPro" id="IPR011961">
    <property type="entry name" value="RimM"/>
</dbReference>
<dbReference type="Pfam" id="PF01782">
    <property type="entry name" value="RimM"/>
    <property type="match status" value="1"/>
</dbReference>
<dbReference type="InterPro" id="IPR002676">
    <property type="entry name" value="RimM_N"/>
</dbReference>
<evidence type="ECO:0000256" key="2">
    <source>
        <dbReference type="ARBA" id="ARBA00022517"/>
    </source>
</evidence>
<dbReference type="EMBL" id="JACHGW010000001">
    <property type="protein sequence ID" value="MBB6049094.1"/>
    <property type="molecule type" value="Genomic_DNA"/>
</dbReference>
<keyword evidence="8" id="KW-1185">Reference proteome</keyword>
<keyword evidence="3" id="KW-0698">rRNA processing</keyword>
<dbReference type="SUPFAM" id="SSF50346">
    <property type="entry name" value="PRC-barrel domain"/>
    <property type="match status" value="1"/>
</dbReference>
<dbReference type="InterPro" id="IPR027275">
    <property type="entry name" value="PRC-brl_dom"/>
</dbReference>
<evidence type="ECO:0000256" key="3">
    <source>
        <dbReference type="ARBA" id="ARBA00022552"/>
    </source>
</evidence>
<dbReference type="GO" id="GO:0005840">
    <property type="term" value="C:ribosome"/>
    <property type="evidence" value="ECO:0007669"/>
    <property type="project" value="InterPro"/>
</dbReference>
<proteinExistence type="predicted"/>
<dbReference type="AlphaFoldDB" id="A0A7W9SNF3"/>
<evidence type="ECO:0000313" key="8">
    <source>
        <dbReference type="Proteomes" id="UP000520814"/>
    </source>
</evidence>
<comment type="caution">
    <text evidence="7">The sequence shown here is derived from an EMBL/GenBank/DDBJ whole genome shotgun (WGS) entry which is preliminary data.</text>
</comment>
<feature type="domain" description="PRC-barrel" evidence="6">
    <location>
        <begin position="74"/>
        <end position="142"/>
    </location>
</feature>
<protein>
    <submittedName>
        <fullName evidence="7">16S rRNA processing protein RimM</fullName>
    </submittedName>
</protein>
<gene>
    <name evidence="7" type="ORF">HNQ39_000856</name>
</gene>
<dbReference type="InterPro" id="IPR036976">
    <property type="entry name" value="RimM_N_sf"/>
</dbReference>
<dbReference type="SUPFAM" id="SSF50447">
    <property type="entry name" value="Translation proteins"/>
    <property type="match status" value="1"/>
</dbReference>
<evidence type="ECO:0000256" key="4">
    <source>
        <dbReference type="ARBA" id="ARBA00023186"/>
    </source>
</evidence>